<evidence type="ECO:0000256" key="2">
    <source>
        <dbReference type="ARBA" id="ARBA00022840"/>
    </source>
</evidence>
<dbReference type="SUPFAM" id="SSF52540">
    <property type="entry name" value="P-loop containing nucleoside triphosphate hydrolases"/>
    <property type="match status" value="1"/>
</dbReference>
<evidence type="ECO:0000259" key="3">
    <source>
        <dbReference type="SMART" id="SM00382"/>
    </source>
</evidence>
<dbReference type="Gene3D" id="3.40.50.300">
    <property type="entry name" value="P-loop containing nucleotide triphosphate hydrolases"/>
    <property type="match status" value="1"/>
</dbReference>
<reference evidence="5" key="1">
    <citation type="submission" date="2015-05" db="EMBL/GenBank/DDBJ databases">
        <authorList>
            <consortium name="Pathogen Informatics"/>
        </authorList>
    </citation>
    <scope>NUCLEOTIDE SEQUENCE [LARGE SCALE GENOMIC DNA]</scope>
    <source>
        <strain evidence="5">L1-83</strain>
    </source>
</reference>
<dbReference type="PANTHER" id="PTHR11638:SF18">
    <property type="entry name" value="HEAT SHOCK PROTEIN 104"/>
    <property type="match status" value="1"/>
</dbReference>
<keyword evidence="2" id="KW-0067">ATP-binding</keyword>
<dbReference type="PRINTS" id="PR00300">
    <property type="entry name" value="CLPPROTEASEA"/>
</dbReference>
<feature type="domain" description="AAA+ ATPase" evidence="3">
    <location>
        <begin position="167"/>
        <end position="309"/>
    </location>
</feature>
<evidence type="ECO:0000313" key="4">
    <source>
        <dbReference type="EMBL" id="CRL40934.1"/>
    </source>
</evidence>
<dbReference type="AlphaFoldDB" id="A0A0M6WUM2"/>
<dbReference type="GO" id="GO:0016887">
    <property type="term" value="F:ATP hydrolysis activity"/>
    <property type="evidence" value="ECO:0007669"/>
    <property type="project" value="InterPro"/>
</dbReference>
<dbReference type="SMART" id="SM00382">
    <property type="entry name" value="AAA"/>
    <property type="match status" value="1"/>
</dbReference>
<dbReference type="InterPro" id="IPR003593">
    <property type="entry name" value="AAA+_ATPase"/>
</dbReference>
<dbReference type="InterPro" id="IPR001270">
    <property type="entry name" value="ClpA/B"/>
</dbReference>
<dbReference type="InterPro" id="IPR003959">
    <property type="entry name" value="ATPase_AAA_core"/>
</dbReference>
<dbReference type="EMBL" id="CVRS01000087">
    <property type="protein sequence ID" value="CRL40934.1"/>
    <property type="molecule type" value="Genomic_DNA"/>
</dbReference>
<name>A0A0M6WUM2_9FIRM</name>
<dbReference type="PANTHER" id="PTHR11638">
    <property type="entry name" value="ATP-DEPENDENT CLP PROTEASE"/>
    <property type="match status" value="1"/>
</dbReference>
<gene>
    <name evidence="4" type="ORF">RIL183_27841</name>
</gene>
<dbReference type="GO" id="GO:0005737">
    <property type="term" value="C:cytoplasm"/>
    <property type="evidence" value="ECO:0007669"/>
    <property type="project" value="TreeGrafter"/>
</dbReference>
<dbReference type="InterPro" id="IPR050130">
    <property type="entry name" value="ClpA_ClpB"/>
</dbReference>
<dbReference type="RefSeq" id="WP_055040035.1">
    <property type="nucleotide sequence ID" value="NZ_CVRS01000087.1"/>
</dbReference>
<dbReference type="Proteomes" id="UP000049828">
    <property type="component" value="Unassembled WGS sequence"/>
</dbReference>
<dbReference type="Pfam" id="PF07724">
    <property type="entry name" value="AAA_2"/>
    <property type="match status" value="1"/>
</dbReference>
<dbReference type="OrthoDB" id="9783370at2"/>
<sequence length="384" mass="44611">MVDEVIVFTGSKRDFNSLLQERIDTENDEVVSFMELIQHYNARIHPTESGVKEIFLKKKIGANCLICKADDFGSVLEHTLLNFTNIISLNYDVEKLFVHNPPKKVLENLQSEFGDEIEYCKSEYAKLDIPYIKRIYNDLNKNILGQEQCKIQIISGLYRLTKEKSQKPAVFMLYGPSGVGKTETAKCISESLGGVLLRIQFSMMQTSEAYNYVFGSEHSKASFARDMMGRESNIILIDEFDKVNPNFYNAFYELFDEGKYVDTNYEVDLRNSIFICTCNFMSEKEIKKILGPAMYSRIGKCIEYDELQKEQKIKIINNWYDEILGILDDNERQVIKETDILKWFQDNEERYDNIRLLKSKMEQAIYEKLSTVFVIKKSGGEDDI</sequence>
<evidence type="ECO:0000256" key="1">
    <source>
        <dbReference type="ARBA" id="ARBA00022741"/>
    </source>
</evidence>
<organism evidence="4 5">
    <name type="scientific">Roseburia inulinivorans</name>
    <dbReference type="NCBI Taxonomy" id="360807"/>
    <lineage>
        <taxon>Bacteria</taxon>
        <taxon>Bacillati</taxon>
        <taxon>Bacillota</taxon>
        <taxon>Clostridia</taxon>
        <taxon>Lachnospirales</taxon>
        <taxon>Lachnospiraceae</taxon>
        <taxon>Roseburia</taxon>
    </lineage>
</organism>
<evidence type="ECO:0000313" key="5">
    <source>
        <dbReference type="Proteomes" id="UP000049828"/>
    </source>
</evidence>
<dbReference type="InterPro" id="IPR027417">
    <property type="entry name" value="P-loop_NTPase"/>
</dbReference>
<dbReference type="GO" id="GO:0005524">
    <property type="term" value="F:ATP binding"/>
    <property type="evidence" value="ECO:0007669"/>
    <property type="project" value="UniProtKB-KW"/>
</dbReference>
<keyword evidence="1" id="KW-0547">Nucleotide-binding</keyword>
<accession>A0A0M6WUM2</accession>
<protein>
    <submittedName>
        <fullName evidence="4">ICESt1 ORFD ATP/GTP-binding protein</fullName>
    </submittedName>
</protein>
<keyword evidence="5" id="KW-1185">Reference proteome</keyword>
<proteinExistence type="predicted"/>
<dbReference type="GO" id="GO:0034605">
    <property type="term" value="P:cellular response to heat"/>
    <property type="evidence" value="ECO:0007669"/>
    <property type="project" value="TreeGrafter"/>
</dbReference>